<dbReference type="GO" id="GO:0005886">
    <property type="term" value="C:plasma membrane"/>
    <property type="evidence" value="ECO:0007669"/>
    <property type="project" value="UniProtKB-SubCell"/>
</dbReference>
<feature type="transmembrane region" description="Helical" evidence="6">
    <location>
        <begin position="385"/>
        <end position="404"/>
    </location>
</feature>
<dbReference type="Proteomes" id="UP000199595">
    <property type="component" value="Unassembled WGS sequence"/>
</dbReference>
<dbReference type="EMBL" id="FNNJ01000001">
    <property type="protein sequence ID" value="SDW45867.1"/>
    <property type="molecule type" value="Genomic_DNA"/>
</dbReference>
<feature type="transmembrane region" description="Helical" evidence="6">
    <location>
        <begin position="73"/>
        <end position="97"/>
    </location>
</feature>
<dbReference type="PANTHER" id="PTHR30250:SF11">
    <property type="entry name" value="O-ANTIGEN TRANSPORTER-RELATED"/>
    <property type="match status" value="1"/>
</dbReference>
<evidence type="ECO:0000313" key="8">
    <source>
        <dbReference type="Proteomes" id="UP000199595"/>
    </source>
</evidence>
<protein>
    <submittedName>
        <fullName evidence="7">Polysaccharide biosynthesis protein</fullName>
    </submittedName>
</protein>
<feature type="transmembrane region" description="Helical" evidence="6">
    <location>
        <begin position="359"/>
        <end position="379"/>
    </location>
</feature>
<evidence type="ECO:0000256" key="5">
    <source>
        <dbReference type="ARBA" id="ARBA00023136"/>
    </source>
</evidence>
<dbReference type="PANTHER" id="PTHR30250">
    <property type="entry name" value="PST FAMILY PREDICTED COLANIC ACID TRANSPORTER"/>
    <property type="match status" value="1"/>
</dbReference>
<keyword evidence="3 6" id="KW-0812">Transmembrane</keyword>
<feature type="transmembrane region" description="Helical" evidence="6">
    <location>
        <begin position="246"/>
        <end position="267"/>
    </location>
</feature>
<evidence type="ECO:0000256" key="2">
    <source>
        <dbReference type="ARBA" id="ARBA00022475"/>
    </source>
</evidence>
<evidence type="ECO:0000256" key="6">
    <source>
        <dbReference type="SAM" id="Phobius"/>
    </source>
</evidence>
<keyword evidence="8" id="KW-1185">Reference proteome</keyword>
<dbReference type="Pfam" id="PF13440">
    <property type="entry name" value="Polysacc_synt_3"/>
    <property type="match status" value="1"/>
</dbReference>
<dbReference type="InterPro" id="IPR050833">
    <property type="entry name" value="Poly_Biosynth_Transport"/>
</dbReference>
<evidence type="ECO:0000313" key="7">
    <source>
        <dbReference type="EMBL" id="SDW45867.1"/>
    </source>
</evidence>
<gene>
    <name evidence="7" type="ORF">SAMN05444411_101772</name>
</gene>
<keyword evidence="2" id="KW-1003">Cell membrane</keyword>
<feature type="transmembrane region" description="Helical" evidence="6">
    <location>
        <begin position="322"/>
        <end position="347"/>
    </location>
</feature>
<feature type="transmembrane region" description="Helical" evidence="6">
    <location>
        <begin position="161"/>
        <end position="185"/>
    </location>
</feature>
<name>A0A1H2TPY9_9FLAO</name>
<evidence type="ECO:0000256" key="1">
    <source>
        <dbReference type="ARBA" id="ARBA00004651"/>
    </source>
</evidence>
<feature type="transmembrane region" description="Helical" evidence="6">
    <location>
        <begin position="138"/>
        <end position="155"/>
    </location>
</feature>
<feature type="transmembrane region" description="Helical" evidence="6">
    <location>
        <begin position="42"/>
        <end position="61"/>
    </location>
</feature>
<evidence type="ECO:0000256" key="4">
    <source>
        <dbReference type="ARBA" id="ARBA00022989"/>
    </source>
</evidence>
<dbReference type="STRING" id="762486.SAMN05444411_101772"/>
<comment type="subcellular location">
    <subcellularLocation>
        <location evidence="1">Cell membrane</location>
        <topology evidence="1">Multi-pass membrane protein</topology>
    </subcellularLocation>
</comment>
<organism evidence="7 8">
    <name type="scientific">Lutibacter oricola</name>
    <dbReference type="NCBI Taxonomy" id="762486"/>
    <lineage>
        <taxon>Bacteria</taxon>
        <taxon>Pseudomonadati</taxon>
        <taxon>Bacteroidota</taxon>
        <taxon>Flavobacteriia</taxon>
        <taxon>Flavobacteriales</taxon>
        <taxon>Flavobacteriaceae</taxon>
        <taxon>Lutibacter</taxon>
    </lineage>
</organism>
<keyword evidence="4 6" id="KW-1133">Transmembrane helix</keyword>
<proteinExistence type="predicted"/>
<feature type="transmembrane region" description="Helical" evidence="6">
    <location>
        <begin position="103"/>
        <end position="126"/>
    </location>
</feature>
<dbReference type="AlphaFoldDB" id="A0A1H2TPY9"/>
<accession>A0A1H2TPY9</accession>
<evidence type="ECO:0000256" key="3">
    <source>
        <dbReference type="ARBA" id="ARBA00022692"/>
    </source>
</evidence>
<reference evidence="7 8" key="1">
    <citation type="submission" date="2016-10" db="EMBL/GenBank/DDBJ databases">
        <authorList>
            <person name="de Groot N.N."/>
        </authorList>
    </citation>
    <scope>NUCLEOTIDE SEQUENCE [LARGE SCALE GENOMIC DNA]</scope>
    <source>
        <strain evidence="7 8">DSM 24956</strain>
    </source>
</reference>
<feature type="transmembrane region" description="Helical" evidence="6">
    <location>
        <begin position="287"/>
        <end position="310"/>
    </location>
</feature>
<keyword evidence="5 6" id="KW-0472">Membrane</keyword>
<sequence length="412" mass="47092">MSKSGLFAKISKITIINLLAQLISVIGFSINSKLYGAEVIGGFVVVLSYSSIISILSTGYLEQSFFVKKNEGLYKYLMISILYLSTLVTLASSVFLYVLNVSYIFFIAINIFSESMLKTITSYNIANNKILFISYSRLVLAPIIPGLYFVFYKMFGAEEIYLILISSCCNLLFAIIITIVTLNSFKIKFKFYELFKFKIYNLLIKRYFKFVKYSMTGELMRTIAFRGPTIVLEKYFGKEVAGFYGIANRIVLMPILIFVGTVSQIYIERISNFKKQNKKIMILTANLLKLLSIATIIGFSIYFVFGKWMINILLGNEFEEVYYVIISLLPYALAIIVFNPIFSVYSVFEKQEFLFKMKAGILCLSIISFSIAIILNNYILGLSLFSLSIFVVYVLYGVKSLKIIKKYDKKNN</sequence>
<feature type="transmembrane region" description="Helical" evidence="6">
    <location>
        <begin position="12"/>
        <end position="30"/>
    </location>
</feature>